<dbReference type="PANTHER" id="PTHR33221:SF5">
    <property type="entry name" value="HTH-TYPE TRANSCRIPTIONAL REGULATOR ISCR"/>
    <property type="match status" value="1"/>
</dbReference>
<dbReference type="GO" id="GO:0003700">
    <property type="term" value="F:DNA-binding transcription factor activity"/>
    <property type="evidence" value="ECO:0007669"/>
    <property type="project" value="TreeGrafter"/>
</dbReference>
<dbReference type="PROSITE" id="PS01332">
    <property type="entry name" value="HTH_RRF2_1"/>
    <property type="match status" value="1"/>
</dbReference>
<dbReference type="RefSeq" id="WP_169454698.1">
    <property type="nucleotide sequence ID" value="NZ_CP051774.1"/>
</dbReference>
<proteinExistence type="predicted"/>
<accession>A0A858RHE2</accession>
<name>A0A858RHE2_9BACT</name>
<dbReference type="PANTHER" id="PTHR33221">
    <property type="entry name" value="WINGED HELIX-TURN-HELIX TRANSCRIPTIONAL REGULATOR, RRF2 FAMILY"/>
    <property type="match status" value="1"/>
</dbReference>
<dbReference type="GO" id="GO:0005829">
    <property type="term" value="C:cytosol"/>
    <property type="evidence" value="ECO:0007669"/>
    <property type="project" value="TreeGrafter"/>
</dbReference>
<protein>
    <submittedName>
        <fullName evidence="2">Rrf2 family transcriptional regulator</fullName>
    </submittedName>
</protein>
<gene>
    <name evidence="2" type="ORF">HHL09_11040</name>
</gene>
<dbReference type="InterPro" id="IPR036390">
    <property type="entry name" value="WH_DNA-bd_sf"/>
</dbReference>
<sequence length="196" mass="21317">MHLSKKAEYALRATIHLGIAAEMGLPVVSGVELADANRLPLKFIERILQELREAGIVETKRGKLGGYALATPPEKIRIGDLVRLMDGRLAPIACASEFAYQRCTCPDEDHCGLRMLMIDVRNAIAGILDRYTLAQVVEVTLRKMRRDGIAPPFSSLAGNKTGASPVRGKADPADGFLMGLSELALPPKQQQESEKP</sequence>
<evidence type="ECO:0000313" key="3">
    <source>
        <dbReference type="Proteomes" id="UP000501812"/>
    </source>
</evidence>
<evidence type="ECO:0000256" key="1">
    <source>
        <dbReference type="ARBA" id="ARBA00023125"/>
    </source>
</evidence>
<keyword evidence="3" id="KW-1185">Reference proteome</keyword>
<dbReference type="KEGG" id="luo:HHL09_11040"/>
<dbReference type="EMBL" id="CP051774">
    <property type="protein sequence ID" value="QJE96297.1"/>
    <property type="molecule type" value="Genomic_DNA"/>
</dbReference>
<dbReference type="SUPFAM" id="SSF46785">
    <property type="entry name" value="Winged helix' DNA-binding domain"/>
    <property type="match status" value="1"/>
</dbReference>
<dbReference type="InterPro" id="IPR030489">
    <property type="entry name" value="TR_Rrf2-type_CS"/>
</dbReference>
<dbReference type="Proteomes" id="UP000501812">
    <property type="component" value="Chromosome"/>
</dbReference>
<reference evidence="2 3" key="1">
    <citation type="submission" date="2020-04" db="EMBL/GenBank/DDBJ databases">
        <title>Luteolibacter sp. G-1-1-1 isolated from soil.</title>
        <authorList>
            <person name="Dahal R.H."/>
        </authorList>
    </citation>
    <scope>NUCLEOTIDE SEQUENCE [LARGE SCALE GENOMIC DNA]</scope>
    <source>
        <strain evidence="2 3">G-1-1-1</strain>
    </source>
</reference>
<dbReference type="Pfam" id="PF02082">
    <property type="entry name" value="Rrf2"/>
    <property type="match status" value="1"/>
</dbReference>
<keyword evidence="1" id="KW-0238">DNA-binding</keyword>
<dbReference type="InterPro" id="IPR036388">
    <property type="entry name" value="WH-like_DNA-bd_sf"/>
</dbReference>
<dbReference type="NCBIfam" id="TIGR00738">
    <property type="entry name" value="rrf2_super"/>
    <property type="match status" value="1"/>
</dbReference>
<dbReference type="PROSITE" id="PS51197">
    <property type="entry name" value="HTH_RRF2_2"/>
    <property type="match status" value="1"/>
</dbReference>
<organism evidence="2 3">
    <name type="scientific">Luteolibacter luteus</name>
    <dbReference type="NCBI Taxonomy" id="2728835"/>
    <lineage>
        <taxon>Bacteria</taxon>
        <taxon>Pseudomonadati</taxon>
        <taxon>Verrucomicrobiota</taxon>
        <taxon>Verrucomicrobiia</taxon>
        <taxon>Verrucomicrobiales</taxon>
        <taxon>Verrucomicrobiaceae</taxon>
        <taxon>Luteolibacter</taxon>
    </lineage>
</organism>
<dbReference type="InterPro" id="IPR000944">
    <property type="entry name" value="Tscrpt_reg_Rrf2"/>
</dbReference>
<evidence type="ECO:0000313" key="2">
    <source>
        <dbReference type="EMBL" id="QJE96297.1"/>
    </source>
</evidence>
<dbReference type="AlphaFoldDB" id="A0A858RHE2"/>
<dbReference type="GO" id="GO:0003677">
    <property type="term" value="F:DNA binding"/>
    <property type="evidence" value="ECO:0007669"/>
    <property type="project" value="UniProtKB-KW"/>
</dbReference>
<dbReference type="Gene3D" id="1.10.10.10">
    <property type="entry name" value="Winged helix-like DNA-binding domain superfamily/Winged helix DNA-binding domain"/>
    <property type="match status" value="1"/>
</dbReference>